<comment type="similarity">
    <text evidence="1 8">Belongs to the cytochrome P450 family.</text>
</comment>
<dbReference type="SUPFAM" id="SSF48264">
    <property type="entry name" value="Cytochrome P450"/>
    <property type="match status" value="1"/>
</dbReference>
<dbReference type="AlphaFoldDB" id="A0ABD1Z8S5"/>
<keyword evidence="9" id="KW-0472">Membrane</keyword>
<dbReference type="EMBL" id="JBHFFA010000002">
    <property type="protein sequence ID" value="KAL2644203.1"/>
    <property type="molecule type" value="Genomic_DNA"/>
</dbReference>
<dbReference type="PANTHER" id="PTHR24286">
    <property type="entry name" value="CYTOCHROME P450 26"/>
    <property type="match status" value="1"/>
</dbReference>
<evidence type="ECO:0000256" key="8">
    <source>
        <dbReference type="RuleBase" id="RU000461"/>
    </source>
</evidence>
<keyword evidence="4 8" id="KW-0560">Oxidoreductase</keyword>
<evidence type="ECO:0000256" key="4">
    <source>
        <dbReference type="ARBA" id="ARBA00023002"/>
    </source>
</evidence>
<protein>
    <recommendedName>
        <fullName evidence="12">Cytochrome P450</fullName>
    </recommendedName>
</protein>
<reference evidence="10 11" key="1">
    <citation type="submission" date="2024-09" db="EMBL/GenBank/DDBJ databases">
        <title>Chromosome-scale assembly of Riccia fluitans.</title>
        <authorList>
            <person name="Paukszto L."/>
            <person name="Sawicki J."/>
            <person name="Karawczyk K."/>
            <person name="Piernik-Szablinska J."/>
            <person name="Szczecinska M."/>
            <person name="Mazdziarz M."/>
        </authorList>
    </citation>
    <scope>NUCLEOTIDE SEQUENCE [LARGE SCALE GENOMIC DNA]</scope>
    <source>
        <strain evidence="10">Rf_01</strain>
        <tissue evidence="10">Aerial parts of the thallus</tissue>
    </source>
</reference>
<evidence type="ECO:0000313" key="10">
    <source>
        <dbReference type="EMBL" id="KAL2644203.1"/>
    </source>
</evidence>
<comment type="caution">
    <text evidence="10">The sequence shown here is derived from an EMBL/GenBank/DDBJ whole genome shotgun (WGS) entry which is preliminary data.</text>
</comment>
<dbReference type="GO" id="GO:0004497">
    <property type="term" value="F:monooxygenase activity"/>
    <property type="evidence" value="ECO:0007669"/>
    <property type="project" value="UniProtKB-KW"/>
</dbReference>
<dbReference type="Pfam" id="PF00067">
    <property type="entry name" value="p450"/>
    <property type="match status" value="1"/>
</dbReference>
<accession>A0ABD1Z8S5</accession>
<keyword evidence="2 7" id="KW-0349">Heme</keyword>
<evidence type="ECO:0000256" key="6">
    <source>
        <dbReference type="ARBA" id="ARBA00023033"/>
    </source>
</evidence>
<keyword evidence="11" id="KW-1185">Reference proteome</keyword>
<keyword evidence="9" id="KW-1133">Transmembrane helix</keyword>
<feature type="transmembrane region" description="Helical" evidence="9">
    <location>
        <begin position="31"/>
        <end position="54"/>
    </location>
</feature>
<sequence>MAKVAADIRLSLHHLLEVPNIFTTSSSQSSLVYFIFPVLLVAVTTIILTWRIVANGMTDAKRPRPPPGKLALPIIGFGDTMKFMAAFSRRETSEYVAQKIKECGSPVFKTTILGRTTVFLDAPDGVKLLTSATDDILIKNSVPASFQRLLSKGWMNYRGQEFKALKNHASDHFFGLDILQRYLPIVERNVVEQIGRSWMGQEDGAVIESHSNIKTLLLGVIAELCLGLTDSTEIGKLKPLFEIFSQGMFVVPVNLPGFQFYRSLQADKQIIRFLKQQITRRRKELKEGRASPSQDFLSVLLTVPTKDGYYYKDEEIVGNLKTLLWAGYDTSATTVTLALRYVAKDQKVYEQLIQEHSAIARSKQDNKCLTWEDLRSMKYSWRVILETMRVTPVIASIMREANNDFEYKGFTIKKGWKVWCTSAQSSQNPDLIDNPDVFDPSRFEQPGVGVPRYTYFPFGMGYRQCPGMELGKMVILVTLHHFLKNFKWSLVNPEAKILYAVLPYFDGGSLIRISKGEYF</sequence>
<comment type="cofactor">
    <cofactor evidence="7">
        <name>heme</name>
        <dbReference type="ChEBI" id="CHEBI:30413"/>
    </cofactor>
</comment>
<evidence type="ECO:0000256" key="5">
    <source>
        <dbReference type="ARBA" id="ARBA00023004"/>
    </source>
</evidence>
<keyword evidence="6 8" id="KW-0503">Monooxygenase</keyword>
<dbReference type="Gene3D" id="1.10.630.10">
    <property type="entry name" value="Cytochrome P450"/>
    <property type="match status" value="1"/>
</dbReference>
<dbReference type="GO" id="GO:0046872">
    <property type="term" value="F:metal ion binding"/>
    <property type="evidence" value="ECO:0007669"/>
    <property type="project" value="UniProtKB-KW"/>
</dbReference>
<keyword evidence="5 7" id="KW-0408">Iron</keyword>
<dbReference type="InterPro" id="IPR036396">
    <property type="entry name" value="Cyt_P450_sf"/>
</dbReference>
<dbReference type="InterPro" id="IPR017972">
    <property type="entry name" value="Cyt_P450_CS"/>
</dbReference>
<dbReference type="PRINTS" id="PR00463">
    <property type="entry name" value="EP450I"/>
</dbReference>
<keyword evidence="9" id="KW-0812">Transmembrane</keyword>
<dbReference type="PROSITE" id="PS00086">
    <property type="entry name" value="CYTOCHROME_P450"/>
    <property type="match status" value="1"/>
</dbReference>
<evidence type="ECO:0000256" key="2">
    <source>
        <dbReference type="ARBA" id="ARBA00022617"/>
    </source>
</evidence>
<name>A0ABD1Z8S5_9MARC</name>
<dbReference type="PANTHER" id="PTHR24286:SF384">
    <property type="entry name" value="P450, PUTATIVE (EUROFUNG)-RELATED"/>
    <property type="match status" value="1"/>
</dbReference>
<evidence type="ECO:0000256" key="3">
    <source>
        <dbReference type="ARBA" id="ARBA00022723"/>
    </source>
</evidence>
<gene>
    <name evidence="10" type="ORF">R1flu_011790</name>
</gene>
<organism evidence="10 11">
    <name type="scientific">Riccia fluitans</name>
    <dbReference type="NCBI Taxonomy" id="41844"/>
    <lineage>
        <taxon>Eukaryota</taxon>
        <taxon>Viridiplantae</taxon>
        <taxon>Streptophyta</taxon>
        <taxon>Embryophyta</taxon>
        <taxon>Marchantiophyta</taxon>
        <taxon>Marchantiopsida</taxon>
        <taxon>Marchantiidae</taxon>
        <taxon>Marchantiales</taxon>
        <taxon>Ricciaceae</taxon>
        <taxon>Riccia</taxon>
    </lineage>
</organism>
<feature type="binding site" description="axial binding residue" evidence="7">
    <location>
        <position position="465"/>
    </location>
    <ligand>
        <name>heme</name>
        <dbReference type="ChEBI" id="CHEBI:30413"/>
    </ligand>
    <ligandPart>
        <name>Fe</name>
        <dbReference type="ChEBI" id="CHEBI:18248"/>
    </ligandPart>
</feature>
<evidence type="ECO:0008006" key="12">
    <source>
        <dbReference type="Google" id="ProtNLM"/>
    </source>
</evidence>
<dbReference type="PRINTS" id="PR00385">
    <property type="entry name" value="P450"/>
</dbReference>
<dbReference type="InterPro" id="IPR002401">
    <property type="entry name" value="Cyt_P450_E_grp-I"/>
</dbReference>
<keyword evidence="3 7" id="KW-0479">Metal-binding</keyword>
<evidence type="ECO:0000256" key="1">
    <source>
        <dbReference type="ARBA" id="ARBA00010617"/>
    </source>
</evidence>
<proteinExistence type="inferred from homology"/>
<dbReference type="Proteomes" id="UP001605036">
    <property type="component" value="Unassembled WGS sequence"/>
</dbReference>
<evidence type="ECO:0000313" key="11">
    <source>
        <dbReference type="Proteomes" id="UP001605036"/>
    </source>
</evidence>
<evidence type="ECO:0000256" key="9">
    <source>
        <dbReference type="SAM" id="Phobius"/>
    </source>
</evidence>
<dbReference type="InterPro" id="IPR001128">
    <property type="entry name" value="Cyt_P450"/>
</dbReference>
<evidence type="ECO:0000256" key="7">
    <source>
        <dbReference type="PIRSR" id="PIRSR602401-1"/>
    </source>
</evidence>